<reference evidence="3 4" key="1">
    <citation type="submission" date="2020-02" db="EMBL/GenBank/DDBJ databases">
        <title>Draft genome sequence of two Spirosoma agri KCTC 52727 and Spirosoma terrae KCTC 52035.</title>
        <authorList>
            <person name="Rojas J."/>
            <person name="Ambika Manirajan B."/>
            <person name="Ratering S."/>
            <person name="Suarez C."/>
            <person name="Schnell S."/>
        </authorList>
    </citation>
    <scope>NUCLEOTIDE SEQUENCE [LARGE SCALE GENOMIC DNA]</scope>
    <source>
        <strain evidence="3 4">KCTC 52727</strain>
    </source>
</reference>
<accession>A0A6M0IJC9</accession>
<dbReference type="AlphaFoldDB" id="A0A6M0IJC9"/>
<evidence type="ECO:0000256" key="2">
    <source>
        <dbReference type="SAM" id="SignalP"/>
    </source>
</evidence>
<protein>
    <submittedName>
        <fullName evidence="3">Uncharacterized protein</fullName>
    </submittedName>
</protein>
<evidence type="ECO:0000256" key="1">
    <source>
        <dbReference type="SAM" id="MobiDB-lite"/>
    </source>
</evidence>
<feature type="region of interest" description="Disordered" evidence="1">
    <location>
        <begin position="27"/>
        <end position="70"/>
    </location>
</feature>
<sequence>MKTYLLVAALSSLLFVKASAQDDRKLRNDHTYSTHNYKHPNKAAKARQWENKAGITVSKPPTNPGPVTSYKQQIPGAVPAGGVVVPHTPEVDVSQRNYKIQRLTLSRPVTNETTSDTNPPTGQPIPNQ</sequence>
<keyword evidence="4" id="KW-1185">Reference proteome</keyword>
<feature type="region of interest" description="Disordered" evidence="1">
    <location>
        <begin position="103"/>
        <end position="128"/>
    </location>
</feature>
<dbReference type="Proteomes" id="UP000477386">
    <property type="component" value="Unassembled WGS sequence"/>
</dbReference>
<name>A0A6M0IJC9_9BACT</name>
<dbReference type="RefSeq" id="WP_164037540.1">
    <property type="nucleotide sequence ID" value="NZ_JAAGNZ010000001.1"/>
</dbReference>
<comment type="caution">
    <text evidence="3">The sequence shown here is derived from an EMBL/GenBank/DDBJ whole genome shotgun (WGS) entry which is preliminary data.</text>
</comment>
<keyword evidence="2" id="KW-0732">Signal</keyword>
<feature type="signal peptide" evidence="2">
    <location>
        <begin position="1"/>
        <end position="20"/>
    </location>
</feature>
<feature type="compositionally biased region" description="Basic residues" evidence="1">
    <location>
        <begin position="36"/>
        <end position="45"/>
    </location>
</feature>
<gene>
    <name evidence="3" type="ORF">GK091_11365</name>
</gene>
<organism evidence="3 4">
    <name type="scientific">Spirosoma agri</name>
    <dbReference type="NCBI Taxonomy" id="1987381"/>
    <lineage>
        <taxon>Bacteria</taxon>
        <taxon>Pseudomonadati</taxon>
        <taxon>Bacteroidota</taxon>
        <taxon>Cytophagia</taxon>
        <taxon>Cytophagales</taxon>
        <taxon>Cytophagaceae</taxon>
        <taxon>Spirosoma</taxon>
    </lineage>
</organism>
<evidence type="ECO:0000313" key="4">
    <source>
        <dbReference type="Proteomes" id="UP000477386"/>
    </source>
</evidence>
<dbReference type="EMBL" id="JAAGNZ010000001">
    <property type="protein sequence ID" value="NEU67481.1"/>
    <property type="molecule type" value="Genomic_DNA"/>
</dbReference>
<feature type="compositionally biased region" description="Polar residues" evidence="1">
    <location>
        <begin position="103"/>
        <end position="120"/>
    </location>
</feature>
<proteinExistence type="predicted"/>
<evidence type="ECO:0000313" key="3">
    <source>
        <dbReference type="EMBL" id="NEU67481.1"/>
    </source>
</evidence>
<feature type="chain" id="PRO_5026705170" evidence="2">
    <location>
        <begin position="21"/>
        <end position="128"/>
    </location>
</feature>